<dbReference type="Gene3D" id="1.10.1410.10">
    <property type="match status" value="1"/>
</dbReference>
<dbReference type="OrthoDB" id="407432at2759"/>
<gene>
    <name evidence="10" type="primary">LOC108738065</name>
</gene>
<keyword evidence="5" id="KW-0460">Magnesium</keyword>
<dbReference type="PANTHER" id="PTHR12271">
    <property type="entry name" value="POLY A POLYMERASE CID PAP -RELATED"/>
    <property type="match status" value="1"/>
</dbReference>
<dbReference type="PROSITE" id="PS50157">
    <property type="entry name" value="ZINC_FINGER_C2H2_2"/>
    <property type="match status" value="1"/>
</dbReference>
<feature type="compositionally biased region" description="Polar residues" evidence="7">
    <location>
        <begin position="396"/>
        <end position="405"/>
    </location>
</feature>
<evidence type="ECO:0000256" key="3">
    <source>
        <dbReference type="ARBA" id="ARBA00022679"/>
    </source>
</evidence>
<evidence type="ECO:0000256" key="6">
    <source>
        <dbReference type="PROSITE-ProRule" id="PRU00042"/>
    </source>
</evidence>
<dbReference type="SMART" id="SM00355">
    <property type="entry name" value="ZnF_C2H2"/>
    <property type="match status" value="3"/>
</dbReference>
<dbReference type="GO" id="GO:0050265">
    <property type="term" value="F:RNA uridylyltransferase activity"/>
    <property type="evidence" value="ECO:0007669"/>
    <property type="project" value="TreeGrafter"/>
</dbReference>
<reference evidence="10" key="1">
    <citation type="submission" date="2025-08" db="UniProtKB">
        <authorList>
            <consortium name="RefSeq"/>
        </authorList>
    </citation>
    <scope>IDENTIFICATION</scope>
    <source>
        <tissue evidence="10">Entire body</tissue>
    </source>
</reference>
<evidence type="ECO:0000259" key="8">
    <source>
        <dbReference type="PROSITE" id="PS50157"/>
    </source>
</evidence>
<dbReference type="CDD" id="cd05402">
    <property type="entry name" value="NT_PAP_TUTase"/>
    <property type="match status" value="1"/>
</dbReference>
<evidence type="ECO:0000256" key="1">
    <source>
        <dbReference type="ARBA" id="ARBA00001936"/>
    </source>
</evidence>
<dbReference type="GeneID" id="108738065"/>
<dbReference type="InterPro" id="IPR013087">
    <property type="entry name" value="Znf_C2H2_type"/>
</dbReference>
<dbReference type="InterPro" id="IPR043519">
    <property type="entry name" value="NT_sf"/>
</dbReference>
<dbReference type="SUPFAM" id="SSF81631">
    <property type="entry name" value="PAP/OAS1 substrate-binding domain"/>
    <property type="match status" value="1"/>
</dbReference>
<evidence type="ECO:0000313" key="9">
    <source>
        <dbReference type="Proteomes" id="UP000192223"/>
    </source>
</evidence>
<proteinExistence type="predicted"/>
<dbReference type="InParanoid" id="A0A1W4X332"/>
<name>A0A1W4X332_AGRPL</name>
<keyword evidence="6" id="KW-0863">Zinc-finger</keyword>
<keyword evidence="3" id="KW-0808">Transferase</keyword>
<evidence type="ECO:0000256" key="7">
    <source>
        <dbReference type="SAM" id="MobiDB-lite"/>
    </source>
</evidence>
<keyword evidence="6" id="KW-0862">Zinc</keyword>
<dbReference type="GO" id="GO:0031123">
    <property type="term" value="P:RNA 3'-end processing"/>
    <property type="evidence" value="ECO:0007669"/>
    <property type="project" value="TreeGrafter"/>
</dbReference>
<dbReference type="Gene3D" id="3.30.460.10">
    <property type="entry name" value="Beta Polymerase, domain 2"/>
    <property type="match status" value="1"/>
</dbReference>
<dbReference type="KEGG" id="apln:108738065"/>
<dbReference type="RefSeq" id="XP_018326793.1">
    <property type="nucleotide sequence ID" value="XM_018471291.1"/>
</dbReference>
<dbReference type="InterPro" id="IPR002058">
    <property type="entry name" value="PAP_assoc"/>
</dbReference>
<dbReference type="SUPFAM" id="SSF81301">
    <property type="entry name" value="Nucleotidyltransferase"/>
    <property type="match status" value="1"/>
</dbReference>
<sequence length="969" mass="111891">MQHEKPDNNFDINSIISAFECDAFQNTFSTCRRIDISKAGLSSQLDDVILWLNNGFTPMTLTTLESCTLEEVQNCIAKIAYILIKFTDIKNVFQKALKNNQNKNNSVYIFNCKVCNENIKIPKGVNFWTALQNHEHIEEALAFMKNMKQPVNSAWHNQLFNESNLVFEEVNNQQNEENNIFLQQINRCIVKRSVNENSQLDNEEKYCKQISNIENEKYMRYDNGNFIFKFNIDYDEQIKKRIYPRSLLEKVNNIDLLNACTVQRRGPDCVFCLLCQREVPFHSTFKAVFEHASGHKHSLNAKKKKMIDALQKYHEVWMRQDLEYQSHQTHFLPYTVEMTSCLLCSQFVHYNNLITHIEDKSHKSLILQLQRAKRRNIVYLTELQITVYNQENNGLDQVDQSNQNSERLHGRVQVPDEDTASESESSSSVNIKNTNCENCNNIEALSIGNNLIINNLPPTKPKHLIVKAILKNDSKDIGDLLENRYLNHLNVIKQEKNIITCTTCKVSFNLNMPQLHQHILSQIHRNLTGIPIPSYRYQCDICNTIFRKQEHWTEHLKQVLHRERCRNVESSTNSALIEYECKTCRVVIFGDDISKQTHEQLKVRKLREKDIVLNDKAKLLLQSEAHIAQESIKMIVAASKVLDHLDEVNYCCARIEQVLSEDLGIKCKAYPFGSRISGLTCDENSDLDVFVDLGGMYNGACFQDAKHQEEFVKRCAKVFRKRSSEFTDINSIPTARTPIVQVYHKLTNIDCDLSFKNGLSVENTKFLKFCVLVQPAAQSLILYLKEWSKVTKMNERITTYAVAMMAIFFLQMNSYLLPVEILKRLMSNAVVHIDGWEAIDLSDPFYQLSKIPKHNLTIPIKTLLMNFFEFYASFDFKKMVVCPLLGKPVPKASFIEKSNGECLPAEMLPYITKLKCSDDAEVFRALSPLCIQDPFDLSHNLTKACSNDTATKLKRLFALSHKHLQQQAT</sequence>
<comment type="cofactor">
    <cofactor evidence="1">
        <name>Mn(2+)</name>
        <dbReference type="ChEBI" id="CHEBI:29035"/>
    </cofactor>
</comment>
<organism evidence="9 10">
    <name type="scientific">Agrilus planipennis</name>
    <name type="common">Emerald ash borer</name>
    <name type="synonym">Agrilus marcopoli</name>
    <dbReference type="NCBI Taxonomy" id="224129"/>
    <lineage>
        <taxon>Eukaryota</taxon>
        <taxon>Metazoa</taxon>
        <taxon>Ecdysozoa</taxon>
        <taxon>Arthropoda</taxon>
        <taxon>Hexapoda</taxon>
        <taxon>Insecta</taxon>
        <taxon>Pterygota</taxon>
        <taxon>Neoptera</taxon>
        <taxon>Endopterygota</taxon>
        <taxon>Coleoptera</taxon>
        <taxon>Polyphaga</taxon>
        <taxon>Elateriformia</taxon>
        <taxon>Buprestoidea</taxon>
        <taxon>Buprestidae</taxon>
        <taxon>Agrilinae</taxon>
        <taxon>Agrilus</taxon>
    </lineage>
</organism>
<dbReference type="InterPro" id="IPR054708">
    <property type="entry name" value="MTPAP-like_central"/>
</dbReference>
<dbReference type="GO" id="GO:1990817">
    <property type="term" value="F:poly(A) RNA polymerase activity"/>
    <property type="evidence" value="ECO:0007669"/>
    <property type="project" value="UniProtKB-ARBA"/>
</dbReference>
<dbReference type="Proteomes" id="UP000192223">
    <property type="component" value="Unplaced"/>
</dbReference>
<evidence type="ECO:0000313" key="10">
    <source>
        <dbReference type="RefSeq" id="XP_018326793.1"/>
    </source>
</evidence>
<dbReference type="PROSITE" id="PS00028">
    <property type="entry name" value="ZINC_FINGER_C2H2_1"/>
    <property type="match status" value="1"/>
</dbReference>
<dbReference type="PANTHER" id="PTHR12271:SF66">
    <property type="entry name" value="TERMINAL URIDYLYLTRANSFERASE TAILOR"/>
    <property type="match status" value="1"/>
</dbReference>
<feature type="region of interest" description="Disordered" evidence="7">
    <location>
        <begin position="396"/>
        <end position="430"/>
    </location>
</feature>
<evidence type="ECO:0000256" key="2">
    <source>
        <dbReference type="ARBA" id="ARBA00001946"/>
    </source>
</evidence>
<accession>A0A1W4X332</accession>
<dbReference type="Pfam" id="PF22600">
    <property type="entry name" value="MTPAP-like_central"/>
    <property type="match status" value="1"/>
</dbReference>
<evidence type="ECO:0000256" key="4">
    <source>
        <dbReference type="ARBA" id="ARBA00022723"/>
    </source>
</evidence>
<feature type="domain" description="C2H2-type" evidence="8">
    <location>
        <begin position="537"/>
        <end position="561"/>
    </location>
</feature>
<keyword evidence="9" id="KW-1185">Reference proteome</keyword>
<comment type="cofactor">
    <cofactor evidence="2">
        <name>Mg(2+)</name>
        <dbReference type="ChEBI" id="CHEBI:18420"/>
    </cofactor>
</comment>
<dbReference type="AlphaFoldDB" id="A0A1W4X332"/>
<dbReference type="Pfam" id="PF03828">
    <property type="entry name" value="PAP_assoc"/>
    <property type="match status" value="1"/>
</dbReference>
<dbReference type="Gene3D" id="3.30.160.60">
    <property type="entry name" value="Classic Zinc Finger"/>
    <property type="match status" value="1"/>
</dbReference>
<keyword evidence="4" id="KW-0479">Metal-binding</keyword>
<evidence type="ECO:0000256" key="5">
    <source>
        <dbReference type="ARBA" id="ARBA00022842"/>
    </source>
</evidence>
<dbReference type="GO" id="GO:0008270">
    <property type="term" value="F:zinc ion binding"/>
    <property type="evidence" value="ECO:0007669"/>
    <property type="project" value="UniProtKB-KW"/>
</dbReference>
<protein>
    <submittedName>
        <fullName evidence="10">Uncharacterized protein LOC108738065</fullName>
    </submittedName>
</protein>
<dbReference type="STRING" id="224129.A0A1W4X332"/>